<dbReference type="AlphaFoldDB" id="A0A9W8N6S0"/>
<dbReference type="EMBL" id="JANPWZ010002210">
    <property type="protein sequence ID" value="KAJ3560645.1"/>
    <property type="molecule type" value="Genomic_DNA"/>
</dbReference>
<evidence type="ECO:0000256" key="5">
    <source>
        <dbReference type="SAM" id="Phobius"/>
    </source>
</evidence>
<evidence type="ECO:0000256" key="4">
    <source>
        <dbReference type="ARBA" id="ARBA00023136"/>
    </source>
</evidence>
<keyword evidence="2 5" id="KW-0812">Transmembrane</keyword>
<dbReference type="SUPFAM" id="SSF144083">
    <property type="entry name" value="Magnesium transport protein CorA, transmembrane region"/>
    <property type="match status" value="1"/>
</dbReference>
<evidence type="ECO:0000256" key="1">
    <source>
        <dbReference type="ARBA" id="ARBA00004141"/>
    </source>
</evidence>
<dbReference type="InterPro" id="IPR002523">
    <property type="entry name" value="MgTranspt_CorA/ZnTranspt_ZntB"/>
</dbReference>
<dbReference type="InterPro" id="IPR045863">
    <property type="entry name" value="CorA_TM1_TM2"/>
</dbReference>
<dbReference type="Proteomes" id="UP001148614">
    <property type="component" value="Unassembled WGS sequence"/>
</dbReference>
<proteinExistence type="predicted"/>
<dbReference type="Gene3D" id="1.20.58.340">
    <property type="entry name" value="Magnesium transport protein CorA, transmembrane region"/>
    <property type="match status" value="1"/>
</dbReference>
<protein>
    <submittedName>
        <fullName evidence="6">Uncharacterized protein</fullName>
    </submittedName>
</protein>
<name>A0A9W8N6S0_9PEZI</name>
<evidence type="ECO:0000313" key="6">
    <source>
        <dbReference type="EMBL" id="KAJ3560645.1"/>
    </source>
</evidence>
<keyword evidence="3 5" id="KW-1133">Transmembrane helix</keyword>
<reference evidence="6" key="1">
    <citation type="submission" date="2022-07" db="EMBL/GenBank/DDBJ databases">
        <title>Genome Sequence of Xylaria arbuscula.</title>
        <authorList>
            <person name="Buettner E."/>
        </authorList>
    </citation>
    <scope>NUCLEOTIDE SEQUENCE</scope>
    <source>
        <strain evidence="6">VT107</strain>
    </source>
</reference>
<feature type="transmembrane region" description="Helical" evidence="5">
    <location>
        <begin position="380"/>
        <end position="404"/>
    </location>
</feature>
<comment type="subcellular location">
    <subcellularLocation>
        <location evidence="1">Membrane</location>
        <topology evidence="1">Multi-pass membrane protein</topology>
    </subcellularLocation>
</comment>
<accession>A0A9W8N6S0</accession>
<sequence length="492" mass="57431">MDQYLFSAHLAKLRALPEPMTYLEILNYSDQNLHYSKTRTLKNDSFMDFLDRKKFWAYGIAQSPFMPESKELMSGIRLVVQSELSEPETFASNVVSLEVKKYELLIRRFRLPFQGLEASTAVGPFFWWCLDAESSNPKLQLIFRKADAQWKGTTRGWEMMLTYCFKSRITSGYVRGTKSTDVAKQLQHLIACCRPVAHPLLLPILLLHSLSAKNDEDQRDVRVKIRELEGALSQRYQKYSTVNYGPEREIDLDSLNQQLTECQCRVLQKKPQAWRNALDRIEKAMHTFWEGLQTYDPEEEPDQQLQSLHRSLLSRLDFLAGKLDGLENYTHVSLERLKSQREVMLSILDQRESRLSLRIAAQQHRLADASKRDSTSMKTLTFLGSLFLPGTFISSIFSMSFFDFSKDLKHSASSSLWLYFAIIIPLTLFFVGIWWRFDQARYKKVDEEEEPGDEVNMQALEHHIIKELQKRTGARLSWNTNRSWQDDKQYTQ</sequence>
<dbReference type="Pfam" id="PF01544">
    <property type="entry name" value="CorA"/>
    <property type="match status" value="1"/>
</dbReference>
<dbReference type="GO" id="GO:0016020">
    <property type="term" value="C:membrane"/>
    <property type="evidence" value="ECO:0007669"/>
    <property type="project" value="UniProtKB-SubCell"/>
</dbReference>
<gene>
    <name evidence="6" type="ORF">NPX13_g9234</name>
</gene>
<dbReference type="GO" id="GO:0046873">
    <property type="term" value="F:metal ion transmembrane transporter activity"/>
    <property type="evidence" value="ECO:0007669"/>
    <property type="project" value="InterPro"/>
</dbReference>
<comment type="caution">
    <text evidence="6">The sequence shown here is derived from an EMBL/GenBank/DDBJ whole genome shotgun (WGS) entry which is preliminary data.</text>
</comment>
<keyword evidence="7" id="KW-1185">Reference proteome</keyword>
<feature type="transmembrane region" description="Helical" evidence="5">
    <location>
        <begin position="416"/>
        <end position="435"/>
    </location>
</feature>
<keyword evidence="4 5" id="KW-0472">Membrane</keyword>
<dbReference type="VEuPathDB" id="FungiDB:F4678DRAFT_474843"/>
<organism evidence="6 7">
    <name type="scientific">Xylaria arbuscula</name>
    <dbReference type="NCBI Taxonomy" id="114810"/>
    <lineage>
        <taxon>Eukaryota</taxon>
        <taxon>Fungi</taxon>
        <taxon>Dikarya</taxon>
        <taxon>Ascomycota</taxon>
        <taxon>Pezizomycotina</taxon>
        <taxon>Sordariomycetes</taxon>
        <taxon>Xylariomycetidae</taxon>
        <taxon>Xylariales</taxon>
        <taxon>Xylariaceae</taxon>
        <taxon>Xylaria</taxon>
    </lineage>
</organism>
<evidence type="ECO:0000256" key="3">
    <source>
        <dbReference type="ARBA" id="ARBA00022989"/>
    </source>
</evidence>
<evidence type="ECO:0000256" key="2">
    <source>
        <dbReference type="ARBA" id="ARBA00022692"/>
    </source>
</evidence>
<evidence type="ECO:0000313" key="7">
    <source>
        <dbReference type="Proteomes" id="UP001148614"/>
    </source>
</evidence>